<evidence type="ECO:0000313" key="1">
    <source>
        <dbReference type="EMBL" id="HHS51572.1"/>
    </source>
</evidence>
<dbReference type="SUPFAM" id="SSF55729">
    <property type="entry name" value="Acyl-CoA N-acyltransferases (Nat)"/>
    <property type="match status" value="1"/>
</dbReference>
<protein>
    <submittedName>
        <fullName evidence="1">Uncharacterized protein</fullName>
    </submittedName>
</protein>
<name>A0A7C6A8A6_UNCW3</name>
<organism evidence="1">
    <name type="scientific">candidate division WOR-3 bacterium</name>
    <dbReference type="NCBI Taxonomy" id="2052148"/>
    <lineage>
        <taxon>Bacteria</taxon>
        <taxon>Bacteria division WOR-3</taxon>
    </lineage>
</organism>
<reference evidence="1" key="1">
    <citation type="journal article" date="2020" name="mSystems">
        <title>Genome- and Community-Level Interaction Insights into Carbon Utilization and Element Cycling Functions of Hydrothermarchaeota in Hydrothermal Sediment.</title>
        <authorList>
            <person name="Zhou Z."/>
            <person name="Liu Y."/>
            <person name="Xu W."/>
            <person name="Pan J."/>
            <person name="Luo Z.H."/>
            <person name="Li M."/>
        </authorList>
    </citation>
    <scope>NUCLEOTIDE SEQUENCE [LARGE SCALE GENOMIC DNA]</scope>
    <source>
        <strain evidence="1">SpSt-876</strain>
    </source>
</reference>
<accession>A0A7C6A8A6</accession>
<proteinExistence type="predicted"/>
<sequence length="249" mass="28521">MIEIKNLGPRFLRLKPNEIKITEGNLANSVFQTICKIEPTKTTLTLKLEDKIIGTAHAEYEPAKHLTTLFDAYIQNEFQRQGLASLMVHLLFREQLLYTDTKNFDIRMVMKASSEKEVIENVGMGLIALKLGFVPAQDYSEILTNNNISNLEIIPAEGNYPFGYKISLRSSPWTIILVLLDPVTQKPVKDLSAYEHFIRAEELVELVRTNQAVLGNLDYILNPNSLEQFVGYIAENEEEFDQFLRKLKR</sequence>
<dbReference type="AlphaFoldDB" id="A0A7C6A8A6"/>
<dbReference type="EMBL" id="DTLI01000040">
    <property type="protein sequence ID" value="HHS51572.1"/>
    <property type="molecule type" value="Genomic_DNA"/>
</dbReference>
<gene>
    <name evidence="1" type="ORF">ENW73_01725</name>
</gene>
<dbReference type="InterPro" id="IPR016181">
    <property type="entry name" value="Acyl_CoA_acyltransferase"/>
</dbReference>
<comment type="caution">
    <text evidence="1">The sequence shown here is derived from an EMBL/GenBank/DDBJ whole genome shotgun (WGS) entry which is preliminary data.</text>
</comment>